<dbReference type="PANTHER" id="PTHR30055">
    <property type="entry name" value="HTH-TYPE TRANSCRIPTIONAL REGULATOR RUTR"/>
    <property type="match status" value="1"/>
</dbReference>
<dbReference type="Gene3D" id="1.10.357.10">
    <property type="entry name" value="Tetracycline Repressor, domain 2"/>
    <property type="match status" value="1"/>
</dbReference>
<name>A0ABY9T7W2_BREBE</name>
<evidence type="ECO:0000313" key="4">
    <source>
        <dbReference type="EMBL" id="WNC16179.1"/>
    </source>
</evidence>
<evidence type="ECO:0000313" key="5">
    <source>
        <dbReference type="Proteomes" id="UP001256827"/>
    </source>
</evidence>
<evidence type="ECO:0000256" key="1">
    <source>
        <dbReference type="ARBA" id="ARBA00023125"/>
    </source>
</evidence>
<dbReference type="EMBL" id="CP134050">
    <property type="protein sequence ID" value="WNC16179.1"/>
    <property type="molecule type" value="Genomic_DNA"/>
</dbReference>
<proteinExistence type="predicted"/>
<organism evidence="4 5">
    <name type="scientific">Brevibacillus brevis</name>
    <name type="common">Bacillus brevis</name>
    <dbReference type="NCBI Taxonomy" id="1393"/>
    <lineage>
        <taxon>Bacteria</taxon>
        <taxon>Bacillati</taxon>
        <taxon>Bacillota</taxon>
        <taxon>Bacilli</taxon>
        <taxon>Bacillales</taxon>
        <taxon>Paenibacillaceae</taxon>
        <taxon>Brevibacillus</taxon>
    </lineage>
</organism>
<dbReference type="SUPFAM" id="SSF46689">
    <property type="entry name" value="Homeodomain-like"/>
    <property type="match status" value="1"/>
</dbReference>
<dbReference type="PRINTS" id="PR00455">
    <property type="entry name" value="HTHTETR"/>
</dbReference>
<reference evidence="4 5" key="1">
    <citation type="submission" date="2023-09" db="EMBL/GenBank/DDBJ databases">
        <title>Complete Genome and Methylome dissection of Bacillus brevis NEB573 original source of BbsI restriction endonuclease.</title>
        <authorList>
            <person name="Fomenkov A."/>
            <person name="Roberts R.D."/>
        </authorList>
    </citation>
    <scope>NUCLEOTIDE SEQUENCE [LARGE SCALE GENOMIC DNA]</scope>
    <source>
        <strain evidence="4 5">NEB573</strain>
    </source>
</reference>
<dbReference type="PANTHER" id="PTHR30055:SF226">
    <property type="entry name" value="HTH-TYPE TRANSCRIPTIONAL REGULATOR PKSA"/>
    <property type="match status" value="1"/>
</dbReference>
<keyword evidence="5" id="KW-1185">Reference proteome</keyword>
<dbReference type="PROSITE" id="PS50977">
    <property type="entry name" value="HTH_TETR_2"/>
    <property type="match status" value="1"/>
</dbReference>
<dbReference type="InterPro" id="IPR001647">
    <property type="entry name" value="HTH_TetR"/>
</dbReference>
<dbReference type="InterPro" id="IPR050109">
    <property type="entry name" value="HTH-type_TetR-like_transc_reg"/>
</dbReference>
<dbReference type="RefSeq" id="WP_310770603.1">
    <property type="nucleotide sequence ID" value="NZ_CP134050.1"/>
</dbReference>
<gene>
    <name evidence="4" type="ORF">RGB73_07645</name>
</gene>
<accession>A0ABY9T7W2</accession>
<dbReference type="InterPro" id="IPR009057">
    <property type="entry name" value="Homeodomain-like_sf"/>
</dbReference>
<dbReference type="SUPFAM" id="SSF48498">
    <property type="entry name" value="Tetracyclin repressor-like, C-terminal domain"/>
    <property type="match status" value="1"/>
</dbReference>
<sequence>MNQDKMGKGEQSRARLLQAAAVQFAAVGYHRTRVSDIVRQAGLTQAAFYLYFPSKESLYQELMDGFFQKLWELSDAGGKVTPLARHEVRDRMKENLLELFRFFARMPEQTRIVLTGAEEREELHRKLTSIVSANLRKNQEAGHVRPELSVEVAAESMLAVVQRLTVRFLLSGERTAEQLAEDAAALLAKGILQADRTKEE</sequence>
<evidence type="ECO:0000256" key="2">
    <source>
        <dbReference type="PROSITE-ProRule" id="PRU00335"/>
    </source>
</evidence>
<dbReference type="Proteomes" id="UP001256827">
    <property type="component" value="Chromosome"/>
</dbReference>
<feature type="domain" description="HTH tetR-type" evidence="3">
    <location>
        <begin position="10"/>
        <end position="70"/>
    </location>
</feature>
<dbReference type="Pfam" id="PF00440">
    <property type="entry name" value="TetR_N"/>
    <property type="match status" value="1"/>
</dbReference>
<feature type="DNA-binding region" description="H-T-H motif" evidence="2">
    <location>
        <begin position="33"/>
        <end position="52"/>
    </location>
</feature>
<evidence type="ECO:0000259" key="3">
    <source>
        <dbReference type="PROSITE" id="PS50977"/>
    </source>
</evidence>
<protein>
    <submittedName>
        <fullName evidence="4">TetR/AcrR family transcriptional regulator</fullName>
    </submittedName>
</protein>
<keyword evidence="1 2" id="KW-0238">DNA-binding</keyword>
<dbReference type="InterPro" id="IPR036271">
    <property type="entry name" value="Tet_transcr_reg_TetR-rel_C_sf"/>
</dbReference>